<feature type="compositionally biased region" description="Gly residues" evidence="1">
    <location>
        <begin position="204"/>
        <end position="221"/>
    </location>
</feature>
<feature type="compositionally biased region" description="Pro residues" evidence="1">
    <location>
        <begin position="283"/>
        <end position="293"/>
    </location>
</feature>
<keyword evidence="2" id="KW-0472">Membrane</keyword>
<evidence type="ECO:0000313" key="4">
    <source>
        <dbReference type="Proteomes" id="UP000234331"/>
    </source>
</evidence>
<proteinExistence type="predicted"/>
<keyword evidence="4" id="KW-1185">Reference proteome</keyword>
<feature type="compositionally biased region" description="Polar residues" evidence="1">
    <location>
        <begin position="168"/>
        <end position="178"/>
    </location>
</feature>
<feature type="transmembrane region" description="Helical" evidence="2">
    <location>
        <begin position="228"/>
        <end position="248"/>
    </location>
</feature>
<name>A0A2I2KNU8_9ACTN</name>
<organism evidence="3 4">
    <name type="scientific">Frankia canadensis</name>
    <dbReference type="NCBI Taxonomy" id="1836972"/>
    <lineage>
        <taxon>Bacteria</taxon>
        <taxon>Bacillati</taxon>
        <taxon>Actinomycetota</taxon>
        <taxon>Actinomycetes</taxon>
        <taxon>Frankiales</taxon>
        <taxon>Frankiaceae</taxon>
        <taxon>Frankia</taxon>
    </lineage>
</organism>
<dbReference type="Proteomes" id="UP000234331">
    <property type="component" value="Unassembled WGS sequence"/>
</dbReference>
<keyword evidence="2" id="KW-0812">Transmembrane</keyword>
<evidence type="ECO:0000256" key="2">
    <source>
        <dbReference type="SAM" id="Phobius"/>
    </source>
</evidence>
<sequence length="443" mass="45092">MHAPGTGPQDPDAETQRAGWPTGGYNDDEQTRIAGAEPVGRQQGWPPPTGSGGASYPSGPSGRPAPGDEYGEDERTRILPPDGQQTSAYGASGATPPAGGYTGPGGYGTGGQYGGAGQDGYGTAGYDQQGGYSQQGGGYQQQGAGYDQGGYQQNYGQTAGYPTGDAYQQSAYQQSGGPQTAGYPQTGGYQQAEYQQGSYQQGYPQGGGYGGYPPAGGGPSGSGGRRGLLIGGIVVVVLLLIIIPVVLLSGGSDDKDKPVVGLSAPPTASTSPSTSPSASASPSPSPTPSPTFTPSPSASGPAQFTPAESALAAKLDSSAMTDCEPNSDAEGDHIQAALFCNSEDGKVVAAYSYATASDLSSDVAVRKSQVASPSGKCKEGGNEVFTWNFDQGQTQGTAVCTERNNDHFIYWSYNSKLVAFMATGTDGTALYEWWSGFDPVPQS</sequence>
<dbReference type="RefSeq" id="WP_101831199.1">
    <property type="nucleotide sequence ID" value="NZ_FZMO01000093.1"/>
</dbReference>
<feature type="region of interest" description="Disordered" evidence="1">
    <location>
        <begin position="199"/>
        <end position="221"/>
    </location>
</feature>
<accession>A0A2I2KNU8</accession>
<feature type="compositionally biased region" description="Low complexity" evidence="1">
    <location>
        <begin position="141"/>
        <end position="161"/>
    </location>
</feature>
<gene>
    <name evidence="3" type="ORF">FRACA_1820011</name>
</gene>
<feature type="compositionally biased region" description="Low complexity" evidence="1">
    <location>
        <begin position="87"/>
        <end position="99"/>
    </location>
</feature>
<reference evidence="3 4" key="1">
    <citation type="submission" date="2017-06" db="EMBL/GenBank/DDBJ databases">
        <authorList>
            <person name="Kim H.J."/>
            <person name="Triplett B.A."/>
        </authorList>
    </citation>
    <scope>NUCLEOTIDE SEQUENCE [LARGE SCALE GENOMIC DNA]</scope>
    <source>
        <strain evidence="3">FRACA_ARgP5</strain>
    </source>
</reference>
<feature type="region of interest" description="Disordered" evidence="1">
    <location>
        <begin position="254"/>
        <end position="304"/>
    </location>
</feature>
<evidence type="ECO:0000256" key="1">
    <source>
        <dbReference type="SAM" id="MobiDB-lite"/>
    </source>
</evidence>
<feature type="compositionally biased region" description="Low complexity" evidence="1">
    <location>
        <begin position="263"/>
        <end position="282"/>
    </location>
</feature>
<dbReference type="AlphaFoldDB" id="A0A2I2KNU8"/>
<feature type="region of interest" description="Disordered" evidence="1">
    <location>
        <begin position="126"/>
        <end position="162"/>
    </location>
</feature>
<feature type="region of interest" description="Disordered" evidence="1">
    <location>
        <begin position="168"/>
        <end position="187"/>
    </location>
</feature>
<protein>
    <submittedName>
        <fullName evidence="3">Uncharacterized protein</fullName>
    </submittedName>
</protein>
<keyword evidence="2" id="KW-1133">Transmembrane helix</keyword>
<dbReference type="EMBL" id="FZMO01000093">
    <property type="protein sequence ID" value="SNQ47330.1"/>
    <property type="molecule type" value="Genomic_DNA"/>
</dbReference>
<feature type="compositionally biased region" description="Gly residues" evidence="1">
    <location>
        <begin position="100"/>
        <end position="109"/>
    </location>
</feature>
<feature type="region of interest" description="Disordered" evidence="1">
    <location>
        <begin position="1"/>
        <end position="109"/>
    </location>
</feature>
<evidence type="ECO:0000313" key="3">
    <source>
        <dbReference type="EMBL" id="SNQ47330.1"/>
    </source>
</evidence>
<dbReference type="OrthoDB" id="3216749at2"/>
<feature type="compositionally biased region" description="Low complexity" evidence="1">
    <location>
        <begin position="54"/>
        <end position="67"/>
    </location>
</feature>